<comment type="caution">
    <text evidence="11">The sequence shown here is derived from an EMBL/GenBank/DDBJ whole genome shotgun (WGS) entry which is preliminary data.</text>
</comment>
<dbReference type="InterPro" id="IPR011545">
    <property type="entry name" value="DEAD/DEAH_box_helicase_dom"/>
</dbReference>
<dbReference type="Pfam" id="PF00270">
    <property type="entry name" value="DEAD"/>
    <property type="match status" value="1"/>
</dbReference>
<dbReference type="GO" id="GO:0006281">
    <property type="term" value="P:DNA repair"/>
    <property type="evidence" value="ECO:0007669"/>
    <property type="project" value="UniProtKB-KW"/>
</dbReference>
<evidence type="ECO:0000313" key="11">
    <source>
        <dbReference type="EMBL" id="PWU22901.1"/>
    </source>
</evidence>
<dbReference type="InterPro" id="IPR033454">
    <property type="entry name" value="RecG_wedge"/>
</dbReference>
<keyword evidence="2" id="KW-0227">DNA damage</keyword>
<dbReference type="Pfam" id="PF00271">
    <property type="entry name" value="Helicase_C"/>
    <property type="match status" value="1"/>
</dbReference>
<dbReference type="InterPro" id="IPR027417">
    <property type="entry name" value="P-loop_NTPase"/>
</dbReference>
<evidence type="ECO:0000256" key="1">
    <source>
        <dbReference type="ARBA" id="ARBA00022741"/>
    </source>
</evidence>
<dbReference type="InterPro" id="IPR001650">
    <property type="entry name" value="Helicase_C-like"/>
</dbReference>
<name>A0A317JN98_9BACT</name>
<evidence type="ECO:0000256" key="7">
    <source>
        <dbReference type="ARBA" id="ARBA00023204"/>
    </source>
</evidence>
<feature type="region of interest" description="Disordered" evidence="8">
    <location>
        <begin position="587"/>
        <end position="619"/>
    </location>
</feature>
<dbReference type="GO" id="GO:0016787">
    <property type="term" value="F:hydrolase activity"/>
    <property type="evidence" value="ECO:0007669"/>
    <property type="project" value="UniProtKB-KW"/>
</dbReference>
<dbReference type="SUPFAM" id="SSF50249">
    <property type="entry name" value="Nucleic acid-binding proteins"/>
    <property type="match status" value="1"/>
</dbReference>
<dbReference type="GO" id="GO:0003678">
    <property type="term" value="F:DNA helicase activity"/>
    <property type="evidence" value="ECO:0007669"/>
    <property type="project" value="TreeGrafter"/>
</dbReference>
<feature type="domain" description="Helicase ATP-binding" evidence="9">
    <location>
        <begin position="272"/>
        <end position="431"/>
    </location>
</feature>
<evidence type="ECO:0000256" key="5">
    <source>
        <dbReference type="ARBA" id="ARBA00022840"/>
    </source>
</evidence>
<dbReference type="Gene3D" id="3.40.50.300">
    <property type="entry name" value="P-loop containing nucleotide triphosphate hydrolases"/>
    <property type="match status" value="2"/>
</dbReference>
<keyword evidence="7" id="KW-0234">DNA repair</keyword>
<dbReference type="InterPro" id="IPR047112">
    <property type="entry name" value="RecG/Mfd"/>
</dbReference>
<accession>A0A317JN98</accession>
<reference evidence="11 12" key="1">
    <citation type="submission" date="2018-02" db="EMBL/GenBank/DDBJ databases">
        <title>Genomic Reconstructions from Amazon Rainforest and Pasture Soil Reveal Novel Insights into the Physiology of Candidate Phyla in Tropical Sites.</title>
        <authorList>
            <person name="Kroeger M.E."/>
            <person name="Delmont T."/>
            <person name="Eren A.M."/>
            <person name="Guo J."/>
            <person name="Meyer K.M."/>
            <person name="Khan K."/>
            <person name="Rodrigues J.L.M."/>
            <person name="Bohannan B.J.M."/>
            <person name="Tringe S."/>
            <person name="Borges C.D."/>
            <person name="Tiedje J."/>
            <person name="Tsai S.M."/>
            <person name="Nusslein K."/>
        </authorList>
    </citation>
    <scope>NUCLEOTIDE SEQUENCE [LARGE SCALE GENOMIC DNA]</scope>
    <source>
        <strain evidence="11">Amazon FNV 2010 28 9</strain>
    </source>
</reference>
<feature type="compositionally biased region" description="Polar residues" evidence="8">
    <location>
        <begin position="607"/>
        <end position="619"/>
    </location>
</feature>
<keyword evidence="4" id="KW-0347">Helicase</keyword>
<sequence>MLQLSDSVTLIPGVGPTRAQQLQELEIRTIGDLLYNLPFRYETIEREAHIEQLQEGMTACIHAQVVSKLPIHTGRFHTMIKVSISDQTGKMDLTWFNTPFILSSLKVGESYYFTGKVSRFKNHLTMTNPSVEREEPDFGSLVPIYHESSDVTSKMLRKMIRSTLEQIQLSDDPRRSELYVRNHLVSLSDAFQTLHHPQSDDQHLISIAKQRLAFDEVFELILHVLQQKKEHQQAQSIVKFSTTNKDVSAFYKLLPFEPTASQREAIQAISLDLVQPHPMHRLIQGEVGSGKTIVAAFALYVAATQKPPAILVCPTKILAQQHYETLKNIFTLSSPLHKGRRQVESLPTIGLFTGTEKNMNADILVGTHALLNMKKLKPSLVVIDEEHRFGVKQRETFFNAKKKPHFLSMTATPIPRTVALTALADRDISVITPHKSNSNIKTWVVPQNKRAPSYAWIRKTMEQTKGQAIIVCPFIEESVIETLVSVKSAKKEFEKLQKLFSHQKLALLHGKMKEEEKQHIFAEMMKGKIDILVTTPVVEVGVDIPGANIIVIEGAERFGLAQLHQLRGRVGRRGQDAYCLLFTSNSGEKEPTRGVPSRVVPEPAMQSRVSGNSPESNPTISTRLTFFSKTYDGNELAEYDLHHRGSGDLLGVAQHGFDTLRIAHWSDTQLFATCKRDAEEFLNSKNT</sequence>
<dbReference type="InterPro" id="IPR012340">
    <property type="entry name" value="NA-bd_OB-fold"/>
</dbReference>
<keyword evidence="5" id="KW-0067">ATP-binding</keyword>
<dbReference type="SMART" id="SM00490">
    <property type="entry name" value="HELICc"/>
    <property type="match status" value="1"/>
</dbReference>
<evidence type="ECO:0000259" key="10">
    <source>
        <dbReference type="PROSITE" id="PS51194"/>
    </source>
</evidence>
<dbReference type="GO" id="GO:0005524">
    <property type="term" value="F:ATP binding"/>
    <property type="evidence" value="ECO:0007669"/>
    <property type="project" value="UniProtKB-KW"/>
</dbReference>
<dbReference type="InterPro" id="IPR014001">
    <property type="entry name" value="Helicase_ATP-bd"/>
</dbReference>
<dbReference type="AlphaFoldDB" id="A0A317JN98"/>
<protein>
    <submittedName>
        <fullName evidence="11">Uncharacterized protein</fullName>
    </submittedName>
</protein>
<proteinExistence type="predicted"/>
<evidence type="ECO:0000256" key="6">
    <source>
        <dbReference type="ARBA" id="ARBA00023125"/>
    </source>
</evidence>
<feature type="domain" description="Helicase C-terminal" evidence="10">
    <location>
        <begin position="456"/>
        <end position="621"/>
    </location>
</feature>
<dbReference type="PANTHER" id="PTHR47964:SF1">
    <property type="entry name" value="ATP-DEPENDENT DNA HELICASE HOMOLOG RECG, CHLOROPLASTIC"/>
    <property type="match status" value="1"/>
</dbReference>
<evidence type="ECO:0000256" key="4">
    <source>
        <dbReference type="ARBA" id="ARBA00022806"/>
    </source>
</evidence>
<dbReference type="PROSITE" id="PS51192">
    <property type="entry name" value="HELICASE_ATP_BIND_1"/>
    <property type="match status" value="1"/>
</dbReference>
<dbReference type="Pfam" id="PF17191">
    <property type="entry name" value="RecG_wedge"/>
    <property type="match status" value="1"/>
</dbReference>
<dbReference type="Gene3D" id="2.40.50.140">
    <property type="entry name" value="Nucleic acid-binding proteins"/>
    <property type="match status" value="1"/>
</dbReference>
<evidence type="ECO:0000256" key="3">
    <source>
        <dbReference type="ARBA" id="ARBA00022801"/>
    </source>
</evidence>
<dbReference type="PANTHER" id="PTHR47964">
    <property type="entry name" value="ATP-DEPENDENT DNA HELICASE HOMOLOG RECG, CHLOROPLASTIC"/>
    <property type="match status" value="1"/>
</dbReference>
<evidence type="ECO:0000259" key="9">
    <source>
        <dbReference type="PROSITE" id="PS51192"/>
    </source>
</evidence>
<dbReference type="GO" id="GO:0003677">
    <property type="term" value="F:DNA binding"/>
    <property type="evidence" value="ECO:0007669"/>
    <property type="project" value="UniProtKB-KW"/>
</dbReference>
<evidence type="ECO:0000313" key="12">
    <source>
        <dbReference type="Proteomes" id="UP000246104"/>
    </source>
</evidence>
<dbReference type="PROSITE" id="PS51194">
    <property type="entry name" value="HELICASE_CTER"/>
    <property type="match status" value="1"/>
</dbReference>
<keyword evidence="1" id="KW-0547">Nucleotide-binding</keyword>
<dbReference type="EMBL" id="PSRQ01000053">
    <property type="protein sequence ID" value="PWU22901.1"/>
    <property type="molecule type" value="Genomic_DNA"/>
</dbReference>
<evidence type="ECO:0000256" key="8">
    <source>
        <dbReference type="SAM" id="MobiDB-lite"/>
    </source>
</evidence>
<gene>
    <name evidence="11" type="ORF">C5B42_04940</name>
</gene>
<keyword evidence="6" id="KW-0238">DNA-binding</keyword>
<keyword evidence="3" id="KW-0378">Hydrolase</keyword>
<dbReference type="SUPFAM" id="SSF52540">
    <property type="entry name" value="P-loop containing nucleoside triphosphate hydrolases"/>
    <property type="match status" value="1"/>
</dbReference>
<dbReference type="CDD" id="cd04488">
    <property type="entry name" value="RecG_wedge_OBF"/>
    <property type="match status" value="1"/>
</dbReference>
<dbReference type="SMART" id="SM00487">
    <property type="entry name" value="DEXDc"/>
    <property type="match status" value="1"/>
</dbReference>
<dbReference type="Proteomes" id="UP000246104">
    <property type="component" value="Unassembled WGS sequence"/>
</dbReference>
<evidence type="ECO:0000256" key="2">
    <source>
        <dbReference type="ARBA" id="ARBA00022763"/>
    </source>
</evidence>
<organism evidence="11 12">
    <name type="scientific">Candidatus Cerribacteria bacterium 'Amazon FNV 2010 28 9'</name>
    <dbReference type="NCBI Taxonomy" id="2081795"/>
    <lineage>
        <taxon>Bacteria</taxon>
        <taxon>Candidatus Cerribacteria</taxon>
    </lineage>
</organism>